<dbReference type="Gene3D" id="1.20.1290.30">
    <property type="match status" value="1"/>
</dbReference>
<dbReference type="InterPro" id="IPR037210">
    <property type="entry name" value="YoaC-like_sf"/>
</dbReference>
<dbReference type="Pfam" id="PF08986">
    <property type="entry name" value="DUF1889"/>
    <property type="match status" value="1"/>
</dbReference>
<dbReference type="Proteomes" id="UP000255518">
    <property type="component" value="Unassembled WGS sequence"/>
</dbReference>
<protein>
    <submittedName>
        <fullName evidence="1">Domain of uncharacterized function (DUF1889)</fullName>
    </submittedName>
</protein>
<proteinExistence type="predicted"/>
<evidence type="ECO:0000313" key="1">
    <source>
        <dbReference type="EMBL" id="STT06292.1"/>
    </source>
</evidence>
<accession>A0A377V9J0</accession>
<dbReference type="EMBL" id="UGKT01000001">
    <property type="protein sequence ID" value="STT06292.1"/>
    <property type="molecule type" value="Genomic_DNA"/>
</dbReference>
<dbReference type="SUPFAM" id="SSF140670">
    <property type="entry name" value="YoaC-like"/>
    <property type="match status" value="1"/>
</dbReference>
<dbReference type="InterPro" id="IPR015079">
    <property type="entry name" value="DUF1889"/>
</dbReference>
<dbReference type="AlphaFoldDB" id="A0A377V9J0"/>
<gene>
    <name evidence="1" type="ORF">NCTC13443_06244</name>
</gene>
<sequence>MPAVIDKALDFIGGMNTSEPVPQSMDESTAKGILKYLKELGVPATPADVAARGQQQGWSAGFTDKVAEWAERVAAGERLVIKHPNSFPPICGKSCAPWCNRRASTPPFSLMPSPIGKAFLLLPSIAAAQGFDQGNVGA</sequence>
<organism evidence="1 2">
    <name type="scientific">Klebsiella pneumoniae</name>
    <dbReference type="NCBI Taxonomy" id="573"/>
    <lineage>
        <taxon>Bacteria</taxon>
        <taxon>Pseudomonadati</taxon>
        <taxon>Pseudomonadota</taxon>
        <taxon>Gammaproteobacteria</taxon>
        <taxon>Enterobacterales</taxon>
        <taxon>Enterobacteriaceae</taxon>
        <taxon>Klebsiella/Raoultella group</taxon>
        <taxon>Klebsiella</taxon>
        <taxon>Klebsiella pneumoniae complex</taxon>
    </lineage>
</organism>
<name>A0A377V9J0_KLEPN</name>
<evidence type="ECO:0000313" key="2">
    <source>
        <dbReference type="Proteomes" id="UP000255518"/>
    </source>
</evidence>
<reference evidence="1 2" key="1">
    <citation type="submission" date="2018-06" db="EMBL/GenBank/DDBJ databases">
        <authorList>
            <consortium name="Pathogen Informatics"/>
            <person name="Doyle S."/>
        </authorList>
    </citation>
    <scope>NUCLEOTIDE SEQUENCE [LARGE SCALE GENOMIC DNA]</scope>
    <source>
        <strain evidence="1 2">NCTC13443</strain>
    </source>
</reference>